<dbReference type="PANTHER" id="PTHR13344">
    <property type="entry name" value="NADH-UBIQUINONE OXIDOREDUCTASE"/>
    <property type="match status" value="1"/>
</dbReference>
<evidence type="ECO:0000256" key="6">
    <source>
        <dbReference type="ARBA" id="ARBA00022737"/>
    </source>
</evidence>
<dbReference type="AlphaFoldDB" id="A0A1V6PN29"/>
<dbReference type="GO" id="GO:0005739">
    <property type="term" value="C:mitochondrion"/>
    <property type="evidence" value="ECO:0007669"/>
    <property type="project" value="UniProtKB-SubCell"/>
</dbReference>
<dbReference type="PROSITE" id="PS51808">
    <property type="entry name" value="CHCH"/>
    <property type="match status" value="1"/>
</dbReference>
<dbReference type="STRING" id="69771.A0A1V6PN29"/>
<name>A0A1V6PN29_PENDC</name>
<dbReference type="OrthoDB" id="276296at2759"/>
<dbReference type="GO" id="GO:0006120">
    <property type="term" value="P:mitochondrial electron transport, NADH to ubiquinone"/>
    <property type="evidence" value="ECO:0007669"/>
    <property type="project" value="InterPro"/>
</dbReference>
<comment type="similarity">
    <text evidence="3">Belongs to the complex I NDUFA8 subunit family.</text>
</comment>
<comment type="function">
    <text evidence="1">Accessory subunit of the mitochondrial membrane respiratory chain NADH dehydrogenase (Complex I), that is believed not to be involved in catalysis. Complex I functions in the transfer of electrons from NADH to the respiratory chain. The immediate electron acceptor for the enzyme is believed to be ubiquinone.</text>
</comment>
<evidence type="ECO:0008006" key="12">
    <source>
        <dbReference type="Google" id="ProtNLM"/>
    </source>
</evidence>
<dbReference type="EMBL" id="MDYL01000001">
    <property type="protein sequence ID" value="OQD78429.1"/>
    <property type="molecule type" value="Genomic_DNA"/>
</dbReference>
<dbReference type="Proteomes" id="UP000191522">
    <property type="component" value="Unassembled WGS sequence"/>
</dbReference>
<evidence type="ECO:0000256" key="8">
    <source>
        <dbReference type="ARBA" id="ARBA00023128"/>
    </source>
</evidence>
<evidence type="ECO:0000256" key="9">
    <source>
        <dbReference type="ARBA" id="ARBA00023157"/>
    </source>
</evidence>
<evidence type="ECO:0000313" key="11">
    <source>
        <dbReference type="Proteomes" id="UP000191522"/>
    </source>
</evidence>
<evidence type="ECO:0000256" key="1">
    <source>
        <dbReference type="ARBA" id="ARBA00003195"/>
    </source>
</evidence>
<keyword evidence="9" id="KW-1015">Disulfide bond</keyword>
<dbReference type="PANTHER" id="PTHR13344:SF0">
    <property type="entry name" value="NADH DEHYDROGENASE [UBIQUINONE] 1 ALPHA SUBCOMPLEX SUBUNIT 8"/>
    <property type="match status" value="1"/>
</dbReference>
<evidence type="ECO:0000256" key="3">
    <source>
        <dbReference type="ARBA" id="ARBA00010705"/>
    </source>
</evidence>
<keyword evidence="6" id="KW-0677">Repeat</keyword>
<organism evidence="10 11">
    <name type="scientific">Penicillium decumbens</name>
    <dbReference type="NCBI Taxonomy" id="69771"/>
    <lineage>
        <taxon>Eukaryota</taxon>
        <taxon>Fungi</taxon>
        <taxon>Dikarya</taxon>
        <taxon>Ascomycota</taxon>
        <taxon>Pezizomycotina</taxon>
        <taxon>Eurotiomycetes</taxon>
        <taxon>Eurotiomycetidae</taxon>
        <taxon>Eurotiales</taxon>
        <taxon>Aspergillaceae</taxon>
        <taxon>Penicillium</taxon>
    </lineage>
</organism>
<evidence type="ECO:0000256" key="2">
    <source>
        <dbReference type="ARBA" id="ARBA00004173"/>
    </source>
</evidence>
<accession>A0A1V6PN29</accession>
<sequence length="215" mass="24307">MGSQVRHLSYFILPCQSARRQRNRPFAPANPQLSKSCLNCTPPPDQSPLSRQATVTMAQRDPQFNHELLVDTTPMPAHIPKVEELGTTSAFLASASFAIGARCQAFNDDFMKCKDEANGRGEFDCLKEGRKVTRCAASVIKDINTHCMQEFQAHVDCLENNNQTFFNCRRPEQKLNSCIFDKLGLKKEVPGTPENQVPVWQRPKQIYADYPGRQF</sequence>
<evidence type="ECO:0000256" key="7">
    <source>
        <dbReference type="ARBA" id="ARBA00022982"/>
    </source>
</evidence>
<keyword evidence="5" id="KW-0679">Respiratory chain</keyword>
<dbReference type="OMA" id="NPVIRTH"/>
<evidence type="ECO:0000256" key="4">
    <source>
        <dbReference type="ARBA" id="ARBA00022448"/>
    </source>
</evidence>
<evidence type="ECO:0000256" key="5">
    <source>
        <dbReference type="ARBA" id="ARBA00022660"/>
    </source>
</evidence>
<dbReference type="InterPro" id="IPR016680">
    <property type="entry name" value="NDUFA8"/>
</dbReference>
<comment type="subcellular location">
    <subcellularLocation>
        <location evidence="2">Mitochondrion</location>
    </subcellularLocation>
</comment>
<proteinExistence type="inferred from homology"/>
<protein>
    <recommendedName>
        <fullName evidence="12">CHCH domain-containing protein</fullName>
    </recommendedName>
</protein>
<keyword evidence="4" id="KW-0813">Transport</keyword>
<gene>
    <name evidence="10" type="ORF">PENDEC_c001G06532</name>
</gene>
<keyword evidence="11" id="KW-1185">Reference proteome</keyword>
<evidence type="ECO:0000313" key="10">
    <source>
        <dbReference type="EMBL" id="OQD78429.1"/>
    </source>
</evidence>
<keyword evidence="8" id="KW-0496">Mitochondrion</keyword>
<reference evidence="11" key="1">
    <citation type="journal article" date="2017" name="Nat. Microbiol.">
        <title>Global analysis of biosynthetic gene clusters reveals vast potential of secondary metabolite production in Penicillium species.</title>
        <authorList>
            <person name="Nielsen J.C."/>
            <person name="Grijseels S."/>
            <person name="Prigent S."/>
            <person name="Ji B."/>
            <person name="Dainat J."/>
            <person name="Nielsen K.F."/>
            <person name="Frisvad J.C."/>
            <person name="Workman M."/>
            <person name="Nielsen J."/>
        </authorList>
    </citation>
    <scope>NUCLEOTIDE SEQUENCE [LARGE SCALE GENOMIC DNA]</scope>
    <source>
        <strain evidence="11">IBT 11843</strain>
    </source>
</reference>
<keyword evidence="7" id="KW-0249">Electron transport</keyword>
<comment type="caution">
    <text evidence="10">The sequence shown here is derived from an EMBL/GenBank/DDBJ whole genome shotgun (WGS) entry which is preliminary data.</text>
</comment>